<comment type="caution">
    <text evidence="1">The sequence shown here is derived from an EMBL/GenBank/DDBJ whole genome shotgun (WGS) entry which is preliminary data.</text>
</comment>
<organism evidence="1 2">
    <name type="scientific">Hypoxylon rubiginosum</name>
    <dbReference type="NCBI Taxonomy" id="110542"/>
    <lineage>
        <taxon>Eukaryota</taxon>
        <taxon>Fungi</taxon>
        <taxon>Dikarya</taxon>
        <taxon>Ascomycota</taxon>
        <taxon>Pezizomycotina</taxon>
        <taxon>Sordariomycetes</taxon>
        <taxon>Xylariomycetidae</taxon>
        <taxon>Xylariales</taxon>
        <taxon>Hypoxylaceae</taxon>
        <taxon>Hypoxylon</taxon>
    </lineage>
</organism>
<reference evidence="1 2" key="1">
    <citation type="journal article" date="2022" name="New Phytol.">
        <title>Ecological generalism drives hyperdiversity of secondary metabolite gene clusters in xylarialean endophytes.</title>
        <authorList>
            <person name="Franco M.E.E."/>
            <person name="Wisecaver J.H."/>
            <person name="Arnold A.E."/>
            <person name="Ju Y.M."/>
            <person name="Slot J.C."/>
            <person name="Ahrendt S."/>
            <person name="Moore L.P."/>
            <person name="Eastman K.E."/>
            <person name="Scott K."/>
            <person name="Konkel Z."/>
            <person name="Mondo S.J."/>
            <person name="Kuo A."/>
            <person name="Hayes R.D."/>
            <person name="Haridas S."/>
            <person name="Andreopoulos B."/>
            <person name="Riley R."/>
            <person name="LaButti K."/>
            <person name="Pangilinan J."/>
            <person name="Lipzen A."/>
            <person name="Amirebrahimi M."/>
            <person name="Yan J."/>
            <person name="Adam C."/>
            <person name="Keymanesh K."/>
            <person name="Ng V."/>
            <person name="Louie K."/>
            <person name="Northen T."/>
            <person name="Drula E."/>
            <person name="Henrissat B."/>
            <person name="Hsieh H.M."/>
            <person name="Youens-Clark K."/>
            <person name="Lutzoni F."/>
            <person name="Miadlikowska J."/>
            <person name="Eastwood D.C."/>
            <person name="Hamelin R.C."/>
            <person name="Grigoriev I.V."/>
            <person name="U'Ren J.M."/>
        </authorList>
    </citation>
    <scope>NUCLEOTIDE SEQUENCE [LARGE SCALE GENOMIC DNA]</scope>
    <source>
        <strain evidence="1 2">ER1909</strain>
    </source>
</reference>
<keyword evidence="2" id="KW-1185">Reference proteome</keyword>
<evidence type="ECO:0000313" key="1">
    <source>
        <dbReference type="EMBL" id="KAI6085353.1"/>
    </source>
</evidence>
<dbReference type="EMBL" id="MU394326">
    <property type="protein sequence ID" value="KAI6085353.1"/>
    <property type="molecule type" value="Genomic_DNA"/>
</dbReference>
<proteinExistence type="predicted"/>
<dbReference type="Proteomes" id="UP001497680">
    <property type="component" value="Unassembled WGS sequence"/>
</dbReference>
<name>A0ACC0CY88_9PEZI</name>
<sequence>MDPKKTFATTDTDSVDGASFDLDPPVGRRVRAHRTPSLASRRRSQSSLRSDSSPPTPSPCATRETPGEDCALQRFIVWAAVKRNKSTRMAASDRLKCPLVLCGKHFDDHESMLRHLTKCKHLKTGEYLCYDCMKIERFNDGKCRGCVGHPTKRRRIISMAKNFFSNIGNRSRREYSPPGFQDDASMPPPSYDSLVIDLDEQSERQREQRQQEQQRRQQMEDDRPQPQIELNGREIHELDSRQMQPTAELDPINYDTPRVDVSMALGQQNDTPEDMMTQQINMFSQYANSRRQPHDDNSSMPPPTNIMSPSSGPSRPSLALDTHIDHYRSVPRTKHLSPSSSLRSTKSSQNVSPITPWSASSGSSGAWTMCSSIDTTMTSPITPFGPNESSSVSQPEGILATEKATEEFPDDDCNYMIDNMCELPGDNPLSIPRGLPDPLDFSFDPKDNYSWMQSVSTELSLGTSVNMMFTDPDSKPPNLPSGFLEQPDRGPDVRALVGSAWDALQAHVGSSLSKLVRIEGNSLVDRLRLQSPKAVALSGLSSFKKILQGNDLTDPLDYICFIHLIYAFSLIIHEDELVTRCNMLYRQALAYRRFLDPTCLEEYTQIVTIIWQSTADEQPPTQPGGSSSNYKGKEPELQAGTRINVGTDPLVAVGQNFLDDVENSVVANSSQPPVEDLAFDLWSTHTMDYRPDPLNNGAFPITADFIIQCLSEKFYGNEVLSRKLTSIGQSVRAGFITTVRRFELAVLQAGKNALESSSLFDVFIPEVRRLCEPIYSEPGFHSRIRYQNLGVSLVETLLQSIASDPQHAQEEHVTYSLGLPEYNDEFLDKLHETFDDPSGIDNEFLVHLGPHAPQQNQADITATQSFNPAIGPGSFQGIGPSTQGPATGPKSFTTTTTSRTGTPSEPYTASPDLSRSTVVPTPPKSSTPGRAEASPKPTSGSMGQKVEANDSCEICGYRPKGDPQWFKGSMAKHKKMQHSTGPPIIYKCPFPGCNSQYKNRQDNLRQHQIEKNHFVGDEAGRRPSKRKKM</sequence>
<protein>
    <submittedName>
        <fullName evidence="1">Uncharacterized protein</fullName>
    </submittedName>
</protein>
<gene>
    <name evidence="1" type="ORF">F4821DRAFT_150952</name>
</gene>
<accession>A0ACC0CY88</accession>
<evidence type="ECO:0000313" key="2">
    <source>
        <dbReference type="Proteomes" id="UP001497680"/>
    </source>
</evidence>